<evidence type="ECO:0000259" key="1">
    <source>
        <dbReference type="PROSITE" id="PS50222"/>
    </source>
</evidence>
<organism evidence="2 3">
    <name type="scientific">Joostella atrarenae</name>
    <dbReference type="NCBI Taxonomy" id="679257"/>
    <lineage>
        <taxon>Bacteria</taxon>
        <taxon>Pseudomonadati</taxon>
        <taxon>Bacteroidota</taxon>
        <taxon>Flavobacteriia</taxon>
        <taxon>Flavobacteriales</taxon>
        <taxon>Flavobacteriaceae</taxon>
        <taxon>Joostella</taxon>
    </lineage>
</organism>
<feature type="domain" description="EF-hand" evidence="1">
    <location>
        <begin position="63"/>
        <end position="98"/>
    </location>
</feature>
<dbReference type="RefSeq" id="WP_236958304.1">
    <property type="nucleotide sequence ID" value="NZ_JAETXX010000002.1"/>
</dbReference>
<dbReference type="SUPFAM" id="SSF47473">
    <property type="entry name" value="EF-hand"/>
    <property type="match status" value="1"/>
</dbReference>
<dbReference type="Proteomes" id="UP000829517">
    <property type="component" value="Unassembled WGS sequence"/>
</dbReference>
<gene>
    <name evidence="2" type="ORF">JM658_05825</name>
</gene>
<dbReference type="InterPro" id="IPR011992">
    <property type="entry name" value="EF-hand-dom_pair"/>
</dbReference>
<dbReference type="InterPro" id="IPR002048">
    <property type="entry name" value="EF_hand_dom"/>
</dbReference>
<dbReference type="PROSITE" id="PS50222">
    <property type="entry name" value="EF_HAND_2"/>
    <property type="match status" value="1"/>
</dbReference>
<evidence type="ECO:0000313" key="2">
    <source>
        <dbReference type="EMBL" id="MCF8714344.1"/>
    </source>
</evidence>
<accession>A0ABS9J1U5</accession>
<keyword evidence="3" id="KW-1185">Reference proteome</keyword>
<evidence type="ECO:0000313" key="3">
    <source>
        <dbReference type="Proteomes" id="UP000829517"/>
    </source>
</evidence>
<comment type="caution">
    <text evidence="2">The sequence shown here is derived from an EMBL/GenBank/DDBJ whole genome shotgun (WGS) entry which is preliminary data.</text>
</comment>
<dbReference type="EMBL" id="JAETXX010000002">
    <property type="protein sequence ID" value="MCF8714344.1"/>
    <property type="molecule type" value="Genomic_DNA"/>
</dbReference>
<sequence>MTEKNIRTIAFIAITMISINSFAQDRQRGGGERRQRLSPEEMFEKLDADENELVTKEELSENKMGERLLENFDAIDTDESGDIKLEELNAFIEKRKAERRKS</sequence>
<proteinExistence type="predicted"/>
<name>A0ABS9J1U5_9FLAO</name>
<dbReference type="Gene3D" id="1.10.238.10">
    <property type="entry name" value="EF-hand"/>
    <property type="match status" value="1"/>
</dbReference>
<protein>
    <recommendedName>
        <fullName evidence="1">EF-hand domain-containing protein</fullName>
    </recommendedName>
</protein>
<reference evidence="2 3" key="1">
    <citation type="submission" date="2021-01" db="EMBL/GenBank/DDBJ databases">
        <title>Genome sequencing of Joostella atrarenae M1-2 (= KCTC 23194).</title>
        <authorList>
            <person name="Zakaria M.R."/>
            <person name="Lam M.Q."/>
            <person name="Chong C.S."/>
        </authorList>
    </citation>
    <scope>NUCLEOTIDE SEQUENCE [LARGE SCALE GENOMIC DNA]</scope>
    <source>
        <strain evidence="2 3">M1-2</strain>
    </source>
</reference>